<keyword evidence="4" id="KW-1185">Reference proteome</keyword>
<evidence type="ECO:0000313" key="3">
    <source>
        <dbReference type="Proteomes" id="UP000288943"/>
    </source>
</evidence>
<dbReference type="EMBL" id="JAMDMJ010000013">
    <property type="protein sequence ID" value="MCY9596544.1"/>
    <property type="molecule type" value="Genomic_DNA"/>
</dbReference>
<dbReference type="KEGG" id="pchi:PC41400_18555"/>
<dbReference type="Proteomes" id="UP000288943">
    <property type="component" value="Chromosome"/>
</dbReference>
<protein>
    <submittedName>
        <fullName evidence="2">PIG-L family deacetylase</fullName>
    </submittedName>
</protein>
<dbReference type="OrthoDB" id="9790023at2"/>
<dbReference type="RefSeq" id="WP_042226745.1">
    <property type="nucleotide sequence ID" value="NZ_CP026520.1"/>
</dbReference>
<dbReference type="InterPro" id="IPR003737">
    <property type="entry name" value="GlcNAc_PI_deacetylase-related"/>
</dbReference>
<gene>
    <name evidence="1" type="ORF">M5X16_12250</name>
    <name evidence="2" type="ORF">PC41400_18555</name>
</gene>
<dbReference type="InterPro" id="IPR024078">
    <property type="entry name" value="LmbE-like_dom_sf"/>
</dbReference>
<name>A0A410WYR9_9BACL</name>
<dbReference type="GeneID" id="95376797"/>
<dbReference type="Proteomes" id="UP001527202">
    <property type="component" value="Unassembled WGS sequence"/>
</dbReference>
<accession>A0A410WYR9</accession>
<organism evidence="2 3">
    <name type="scientific">Paenibacillus chitinolyticus</name>
    <dbReference type="NCBI Taxonomy" id="79263"/>
    <lineage>
        <taxon>Bacteria</taxon>
        <taxon>Bacillati</taxon>
        <taxon>Bacillota</taxon>
        <taxon>Bacilli</taxon>
        <taxon>Bacillales</taxon>
        <taxon>Paenibacillaceae</taxon>
        <taxon>Paenibacillus</taxon>
    </lineage>
</organism>
<reference evidence="2 3" key="1">
    <citation type="submission" date="2018-01" db="EMBL/GenBank/DDBJ databases">
        <title>The whole genome sequencing and assembly of Paenibacillus chitinolyticus KCCM 41400 strain.</title>
        <authorList>
            <person name="Kim J.-Y."/>
            <person name="Park M.-K."/>
            <person name="Lee Y.-J."/>
            <person name="Yi H."/>
            <person name="Bahn Y.-S."/>
            <person name="Kim J.F."/>
            <person name="Lee D.-W."/>
        </authorList>
    </citation>
    <scope>NUCLEOTIDE SEQUENCE [LARGE SCALE GENOMIC DNA]</scope>
    <source>
        <strain evidence="2 3">KCCM 41400</strain>
    </source>
</reference>
<evidence type="ECO:0000313" key="2">
    <source>
        <dbReference type="EMBL" id="QAV19554.1"/>
    </source>
</evidence>
<evidence type="ECO:0000313" key="1">
    <source>
        <dbReference type="EMBL" id="MCY9596544.1"/>
    </source>
</evidence>
<evidence type="ECO:0000313" key="4">
    <source>
        <dbReference type="Proteomes" id="UP001527202"/>
    </source>
</evidence>
<sequence>MNQDKRAFMFISPHFDDVVLSCASTLMELVNQGHTCKVLTVFGGCPSVRFQPGEIARQYAAEDLGLFEDEIEGEHLSILVARRLQEDQRAFRHLAGVQVEVLTFPDAIYRENKGQPYYRTEEDLFGIPDKQDEADFLPKIETYLQSCDLARKYTWVFPAVSKHVDHQLLTKAGLRLMSQGYPVLFYSEFPYWQQYNEFSQDGWHQLELRNSVYMPVKRAAVLEYKTQLLGLFGEEAETKIGSGGVLSETELFWIQETDTQVWPVFRAISPEPLQT</sequence>
<dbReference type="Gene3D" id="3.40.50.10320">
    <property type="entry name" value="LmbE-like"/>
    <property type="match status" value="1"/>
</dbReference>
<reference evidence="1 4" key="2">
    <citation type="submission" date="2022-05" db="EMBL/GenBank/DDBJ databases">
        <title>Genome Sequencing of Bee-Associated Microbes.</title>
        <authorList>
            <person name="Dunlap C."/>
        </authorList>
    </citation>
    <scope>NUCLEOTIDE SEQUENCE [LARGE SCALE GENOMIC DNA]</scope>
    <source>
        <strain evidence="1 4">NRRL B-23120</strain>
    </source>
</reference>
<dbReference type="EMBL" id="CP026520">
    <property type="protein sequence ID" value="QAV19554.1"/>
    <property type="molecule type" value="Genomic_DNA"/>
</dbReference>
<proteinExistence type="predicted"/>
<dbReference type="AlphaFoldDB" id="A0A410WYR9"/>
<dbReference type="SUPFAM" id="SSF102588">
    <property type="entry name" value="LmbE-like"/>
    <property type="match status" value="1"/>
</dbReference>
<dbReference type="Pfam" id="PF02585">
    <property type="entry name" value="PIG-L"/>
    <property type="match status" value="1"/>
</dbReference>